<dbReference type="Proteomes" id="UP000246702">
    <property type="component" value="Unassembled WGS sequence"/>
</dbReference>
<dbReference type="AlphaFoldDB" id="A0A317VC92"/>
<reference evidence="1 2" key="1">
    <citation type="submission" date="2016-12" db="EMBL/GenBank/DDBJ databases">
        <title>The genomes of Aspergillus section Nigri reveals drivers in fungal speciation.</title>
        <authorList>
            <consortium name="DOE Joint Genome Institute"/>
            <person name="Vesth T.C."/>
            <person name="Nybo J."/>
            <person name="Theobald S."/>
            <person name="Brandl J."/>
            <person name="Frisvad J.C."/>
            <person name="Nielsen K.F."/>
            <person name="Lyhne E.K."/>
            <person name="Kogle M.E."/>
            <person name="Kuo A."/>
            <person name="Riley R."/>
            <person name="Clum A."/>
            <person name="Nolan M."/>
            <person name="Lipzen A."/>
            <person name="Salamov A."/>
            <person name="Henrissat B."/>
            <person name="Wiebenga A."/>
            <person name="De Vries R.P."/>
            <person name="Grigoriev I.V."/>
            <person name="Mortensen U.H."/>
            <person name="Andersen M.R."/>
            <person name="Baker S.E."/>
        </authorList>
    </citation>
    <scope>NUCLEOTIDE SEQUENCE [LARGE SCALE GENOMIC DNA]</scope>
    <source>
        <strain evidence="1 2">CBS 115572</strain>
    </source>
</reference>
<organism evidence="1 2">
    <name type="scientific">Aspergillus sclerotioniger CBS 115572</name>
    <dbReference type="NCBI Taxonomy" id="1450535"/>
    <lineage>
        <taxon>Eukaryota</taxon>
        <taxon>Fungi</taxon>
        <taxon>Dikarya</taxon>
        <taxon>Ascomycota</taxon>
        <taxon>Pezizomycotina</taxon>
        <taxon>Eurotiomycetes</taxon>
        <taxon>Eurotiomycetidae</taxon>
        <taxon>Eurotiales</taxon>
        <taxon>Aspergillaceae</taxon>
        <taxon>Aspergillus</taxon>
        <taxon>Aspergillus subgen. Circumdati</taxon>
    </lineage>
</organism>
<accession>A0A317VC92</accession>
<proteinExistence type="predicted"/>
<gene>
    <name evidence="1" type="ORF">BO94DRAFT_267215</name>
</gene>
<dbReference type="GeneID" id="37108676"/>
<evidence type="ECO:0000313" key="1">
    <source>
        <dbReference type="EMBL" id="PWY70861.1"/>
    </source>
</evidence>
<evidence type="ECO:0000313" key="2">
    <source>
        <dbReference type="Proteomes" id="UP000246702"/>
    </source>
</evidence>
<dbReference type="RefSeq" id="XP_025462755.1">
    <property type="nucleotide sequence ID" value="XM_025606533.1"/>
</dbReference>
<dbReference type="EMBL" id="MSFK01000038">
    <property type="protein sequence ID" value="PWY70861.1"/>
    <property type="molecule type" value="Genomic_DNA"/>
</dbReference>
<comment type="caution">
    <text evidence="1">The sequence shown here is derived from an EMBL/GenBank/DDBJ whole genome shotgun (WGS) entry which is preliminary data.</text>
</comment>
<keyword evidence="2" id="KW-1185">Reference proteome</keyword>
<dbReference type="OrthoDB" id="4473671at2759"/>
<protein>
    <submittedName>
        <fullName evidence="1">Uncharacterized protein</fullName>
    </submittedName>
</protein>
<name>A0A317VC92_9EURO</name>
<sequence>MSLDEYISDPRFLQEYCISEDLSQLSMDPKSVPHSRQIRLGLFHPLGKPDIFKSCCRYEGRHPPYPGMVFTVRDRQEILNLQPLAKIWRQELCKVPPFSRVIFDLTLPPNCRDRGIEWYSFGRPKSWHGIDTTEAFNLVRTIALTTRMRVKGDVSFQIIHDQTDLKAMKEIEQHVSALNRATSTEMPEGEDVSMD</sequence>